<dbReference type="PROSITE" id="PS51645">
    <property type="entry name" value="PHR_CRY_ALPHA_BETA"/>
    <property type="match status" value="1"/>
</dbReference>
<dbReference type="SUPFAM" id="SSF52425">
    <property type="entry name" value="Cryptochrome/photolyase, N-terminal domain"/>
    <property type="match status" value="1"/>
</dbReference>
<dbReference type="EMBL" id="AHAT01024142">
    <property type="status" value="NOT_ANNOTATED_CDS"/>
    <property type="molecule type" value="Genomic_DNA"/>
</dbReference>
<protein>
    <submittedName>
        <fullName evidence="8">Cryptochrome-2-like</fullName>
    </submittedName>
</protein>
<proteinExistence type="inferred from homology"/>
<dbReference type="InterPro" id="IPR014729">
    <property type="entry name" value="Rossmann-like_a/b/a_fold"/>
</dbReference>
<reference evidence="8" key="3">
    <citation type="submission" date="2025-09" db="UniProtKB">
        <authorList>
            <consortium name="Ensembl"/>
        </authorList>
    </citation>
    <scope>IDENTIFICATION</scope>
</reference>
<dbReference type="SUPFAM" id="SSF48173">
    <property type="entry name" value="Cryptochrome/photolyase FAD-binding domain"/>
    <property type="match status" value="1"/>
</dbReference>
<dbReference type="eggNOG" id="KOG0133">
    <property type="taxonomic scope" value="Eukaryota"/>
</dbReference>
<evidence type="ECO:0000256" key="2">
    <source>
        <dbReference type="ARBA" id="ARBA00022630"/>
    </source>
</evidence>
<dbReference type="Gene3D" id="1.10.579.10">
    <property type="entry name" value="DNA Cyclobutane Dipyrimidine Photolyase, subunit A, domain 3"/>
    <property type="match status" value="1"/>
</dbReference>
<dbReference type="Ensembl" id="ENSLOCT00000003178.1">
    <property type="protein sequence ID" value="ENSLOCP00000003171.1"/>
    <property type="gene ID" value="ENSLOCG00000002684.1"/>
</dbReference>
<dbReference type="InterPro" id="IPR006050">
    <property type="entry name" value="DNA_photolyase_N"/>
</dbReference>
<keyword evidence="4" id="KW-0157">Chromophore</keyword>
<dbReference type="Pfam" id="PF03441">
    <property type="entry name" value="FAD_binding_7"/>
    <property type="match status" value="1"/>
</dbReference>
<dbReference type="Proteomes" id="UP000018468">
    <property type="component" value="Linkage group LG26"/>
</dbReference>
<evidence type="ECO:0000256" key="1">
    <source>
        <dbReference type="ARBA" id="ARBA00005862"/>
    </source>
</evidence>
<keyword evidence="9" id="KW-1185">Reference proteome</keyword>
<dbReference type="EMBL" id="AHAT01024141">
    <property type="status" value="NOT_ANNOTATED_CDS"/>
    <property type="molecule type" value="Genomic_DNA"/>
</dbReference>
<dbReference type="InterPro" id="IPR036134">
    <property type="entry name" value="Crypto/Photolyase_FAD-like_sf"/>
</dbReference>
<dbReference type="PANTHER" id="PTHR11455">
    <property type="entry name" value="CRYPTOCHROME"/>
    <property type="match status" value="1"/>
</dbReference>
<dbReference type="OMA" id="GNWNYTA"/>
<dbReference type="GO" id="GO:0005634">
    <property type="term" value="C:nucleus"/>
    <property type="evidence" value="ECO:0000318"/>
    <property type="project" value="GO_Central"/>
</dbReference>
<dbReference type="GO" id="GO:0003677">
    <property type="term" value="F:DNA binding"/>
    <property type="evidence" value="ECO:0000318"/>
    <property type="project" value="GO_Central"/>
</dbReference>
<dbReference type="InterPro" id="IPR002081">
    <property type="entry name" value="Cryptochrome/DNA_photolyase_1"/>
</dbReference>
<keyword evidence="2 5" id="KW-0285">Flavoprotein</keyword>
<accession>W5M463</accession>
<feature type="binding site" evidence="5">
    <location>
        <begin position="399"/>
        <end position="401"/>
    </location>
    <ligand>
        <name>FAD</name>
        <dbReference type="ChEBI" id="CHEBI:57692"/>
    </ligand>
</feature>
<dbReference type="PANTHER" id="PTHR11455:SF9">
    <property type="entry name" value="CRYPTOCHROME CIRCADIAN CLOCK 5 ISOFORM X1"/>
    <property type="match status" value="1"/>
</dbReference>
<feature type="domain" description="Photolyase/cryptochrome alpha/beta" evidence="7">
    <location>
        <begin position="27"/>
        <end position="156"/>
    </location>
</feature>
<dbReference type="InParanoid" id="W5M463"/>
<evidence type="ECO:0000256" key="4">
    <source>
        <dbReference type="ARBA" id="ARBA00022991"/>
    </source>
</evidence>
<reference evidence="9" key="1">
    <citation type="submission" date="2011-12" db="EMBL/GenBank/DDBJ databases">
        <title>The Draft Genome of Lepisosteus oculatus.</title>
        <authorList>
            <consortium name="The Broad Institute Genome Assembly &amp; Analysis Group"/>
            <consortium name="Computational R&amp;D Group"/>
            <consortium name="and Sequencing Platform"/>
            <person name="Di Palma F."/>
            <person name="Alfoldi J."/>
            <person name="Johnson J."/>
            <person name="Berlin A."/>
            <person name="Gnerre S."/>
            <person name="Jaffe D."/>
            <person name="MacCallum I."/>
            <person name="Young S."/>
            <person name="Walker B.J."/>
            <person name="Lander E.S."/>
            <person name="Lindblad-Toh K."/>
        </authorList>
    </citation>
    <scope>NUCLEOTIDE SEQUENCE [LARGE SCALE GENOMIC DNA]</scope>
</reference>
<dbReference type="GO" id="GO:0032922">
    <property type="term" value="P:circadian regulation of gene expression"/>
    <property type="evidence" value="ECO:0000318"/>
    <property type="project" value="GO_Central"/>
</dbReference>
<feature type="compositionally biased region" description="Basic and acidic residues" evidence="6">
    <location>
        <begin position="535"/>
        <end position="545"/>
    </location>
</feature>
<evidence type="ECO:0000259" key="7">
    <source>
        <dbReference type="PROSITE" id="PS51645"/>
    </source>
</evidence>
<evidence type="ECO:0000256" key="5">
    <source>
        <dbReference type="PIRSR" id="PIRSR602081-1"/>
    </source>
</evidence>
<comment type="similarity">
    <text evidence="1">Belongs to the DNA photolyase class-1 family.</text>
</comment>
<evidence type="ECO:0000313" key="8">
    <source>
        <dbReference type="Ensembl" id="ENSLOCP00000003171.1"/>
    </source>
</evidence>
<dbReference type="InterPro" id="IPR036155">
    <property type="entry name" value="Crypto/Photolyase_N_sf"/>
</dbReference>
<evidence type="ECO:0000256" key="3">
    <source>
        <dbReference type="ARBA" id="ARBA00022827"/>
    </source>
</evidence>
<keyword evidence="3 5" id="KW-0274">FAD</keyword>
<comment type="cofactor">
    <cofactor evidence="5">
        <name>FAD</name>
        <dbReference type="ChEBI" id="CHEBI:57692"/>
    </cofactor>
    <text evidence="5">Binds 1 FAD per subunit.</text>
</comment>
<feature type="region of interest" description="Disordered" evidence="6">
    <location>
        <begin position="507"/>
        <end position="545"/>
    </location>
</feature>
<evidence type="ECO:0000313" key="9">
    <source>
        <dbReference type="Proteomes" id="UP000018468"/>
    </source>
</evidence>
<dbReference type="GO" id="GO:0003904">
    <property type="term" value="F:deoxyribodipyrimidine photo-lyase activity"/>
    <property type="evidence" value="ECO:0000318"/>
    <property type="project" value="GO_Central"/>
</dbReference>
<reference evidence="8" key="2">
    <citation type="submission" date="2025-08" db="UniProtKB">
        <authorList>
            <consortium name="Ensembl"/>
        </authorList>
    </citation>
    <scope>IDENTIFICATION</scope>
</reference>
<dbReference type="HOGENOM" id="CLU_010348_3_4_1"/>
<dbReference type="AlphaFoldDB" id="W5M463"/>
<feature type="binding site" evidence="5">
    <location>
        <begin position="272"/>
        <end position="276"/>
    </location>
    <ligand>
        <name>FAD</name>
        <dbReference type="ChEBI" id="CHEBI:57692"/>
    </ligand>
</feature>
<name>W5M463_LEPOC</name>
<organism evidence="8 9">
    <name type="scientific">Lepisosteus oculatus</name>
    <name type="common">Spotted gar</name>
    <dbReference type="NCBI Taxonomy" id="7918"/>
    <lineage>
        <taxon>Eukaryota</taxon>
        <taxon>Metazoa</taxon>
        <taxon>Chordata</taxon>
        <taxon>Craniata</taxon>
        <taxon>Vertebrata</taxon>
        <taxon>Euteleostomi</taxon>
        <taxon>Actinopterygii</taxon>
        <taxon>Neopterygii</taxon>
        <taxon>Holostei</taxon>
        <taxon>Semionotiformes</taxon>
        <taxon>Lepisosteidae</taxon>
        <taxon>Lepisosteus</taxon>
    </lineage>
</organism>
<evidence type="ECO:0000256" key="6">
    <source>
        <dbReference type="SAM" id="MobiDB-lite"/>
    </source>
</evidence>
<dbReference type="STRING" id="7918.ENSLOCP00000003171"/>
<dbReference type="GO" id="GO:0043153">
    <property type="term" value="P:entrainment of circadian clock by photoperiod"/>
    <property type="evidence" value="ECO:0000318"/>
    <property type="project" value="GO_Central"/>
</dbReference>
<dbReference type="Gene3D" id="1.25.40.80">
    <property type="match status" value="1"/>
</dbReference>
<dbReference type="GO" id="GO:0071949">
    <property type="term" value="F:FAD binding"/>
    <property type="evidence" value="ECO:0000318"/>
    <property type="project" value="GO_Central"/>
</dbReference>
<sequence length="545" mass="61973">TCYYRFHPCMTPCSSLHTGPGARPMMHRSIHWFRKGLRLHDNPALLASLRDCAELWPVFLLDPWFPKNARVSVNRWRFLLRALQDLDGNLRKLGSRLFVVRGSPAEVFPRLFEQWKVTRLTFEVDTEPYARQRDAQVGKIAEEHGVEVIQKVSHTLYDTERILVENNGKAPLTYNRLQALLKTLGAPKRPVPPPTAEDMKGVCTPCSERHDEEFGVPTLEELGQDPRTAGPELYPGGETEALSRLDRHMQRTAWVCGFQKPNTEPNALSPSTTVLSPYLKFGCLSARTFWWRLTDVYRGVRVSKRVLSLHGQYSRAVGSLSWLVTSSAAARSVPQVSVRVCVSQGCTGFPFIDAIMTQLRSEGWVHHLARHAVACFLTRGDLWISWQEGQKVFEELLLDADWALNAGNWQWLSASAFFHQYYRVYSPIAFGKKTDKNGDYIRKYLPVLKKFPSAYIYEPWKAPRSVQEQAGCIVGKDYPRPIVDHDVVSKKNIQRMKLAYARRAQLGGEQEGTGKGMKRKGQSVADLLTKKQKRNSVEEKMTLSG</sequence>
<dbReference type="GO" id="GO:0005737">
    <property type="term" value="C:cytoplasm"/>
    <property type="evidence" value="ECO:0000318"/>
    <property type="project" value="GO_Central"/>
</dbReference>
<dbReference type="FunCoup" id="W5M463">
    <property type="interactions" value="8"/>
</dbReference>
<dbReference type="Gene3D" id="3.40.50.620">
    <property type="entry name" value="HUPs"/>
    <property type="match status" value="1"/>
</dbReference>
<dbReference type="InterPro" id="IPR005101">
    <property type="entry name" value="Cryptochr/Photolyase_FAD-bd"/>
</dbReference>
<dbReference type="Pfam" id="PF00875">
    <property type="entry name" value="DNA_photolyase"/>
    <property type="match status" value="1"/>
</dbReference>
<dbReference type="Bgee" id="ENSLOCG00000002684">
    <property type="expression patterns" value="Expressed in ovary and 13 other cell types or tissues"/>
</dbReference>